<dbReference type="AlphaFoldDB" id="A0A2A4I0S6"/>
<dbReference type="InterPro" id="IPR009492">
    <property type="entry name" value="TniQ"/>
</dbReference>
<dbReference type="Pfam" id="PF06527">
    <property type="entry name" value="TniQ"/>
    <property type="match status" value="1"/>
</dbReference>
<sequence length="448" mass="49741">MKAAAYQRSWSGSPRRRTPMVEPSVVGLWPLAQSPLPGELLSSWFARNALAHGMKPFSLATSLWGPRPAVMGRDMDKQAPDPIVADLAHATGTSLRRASETGLPAYDGMLVVSYFARSQTQWILPIGLRDRDRRGFGQQFCPACLGTDQKPYFRRKWRLAVSGACLQHGIELLDRCPECLRAVLPLRSSGPSSCWRCRSDLARAESPPASSHLLSFQARAENALAQGWVDLHRTAFSYSHLYFALVRQVAKTLATGPRSMRMREVAASTWGGDPVLPTAKRNRRDVELLPVSDRAPLLDLTERLLTEWPLRFVETCKKAGVWQSWALADAIDPPHAYLQVVETHLRRPKYLPNPDEVAAAVAYLRRTHERPSREALKKLLGHTKLGQAHLPPLAPERTGRMPMTTGRDHGTLPSEVPDARRGSRNERRSGAAGRSADAGRRGTLACRL</sequence>
<evidence type="ECO:0000313" key="3">
    <source>
        <dbReference type="EMBL" id="PCG09779.1"/>
    </source>
</evidence>
<keyword evidence="4" id="KW-1185">Reference proteome</keyword>
<accession>A0A2A4I0S6</accession>
<evidence type="ECO:0000259" key="2">
    <source>
        <dbReference type="Pfam" id="PF06527"/>
    </source>
</evidence>
<feature type="compositionally biased region" description="Basic and acidic residues" evidence="1">
    <location>
        <begin position="417"/>
        <end position="429"/>
    </location>
</feature>
<gene>
    <name evidence="3" type="ORF">COA17_08025</name>
</gene>
<protein>
    <recommendedName>
        <fullName evidence="2">TniQ domain-containing protein</fullName>
    </recommendedName>
</protein>
<evidence type="ECO:0000256" key="1">
    <source>
        <dbReference type="SAM" id="MobiDB-lite"/>
    </source>
</evidence>
<reference evidence="3 4" key="1">
    <citation type="submission" date="2017-09" db="EMBL/GenBank/DDBJ databases">
        <title>Sphingomonas ginsenosidimutans KACC 14949, whole genome shotgun sequence.</title>
        <authorList>
            <person name="Feng G."/>
            <person name="Zhu H."/>
        </authorList>
    </citation>
    <scope>NUCLEOTIDE SEQUENCE [LARGE SCALE GENOMIC DNA]</scope>
    <source>
        <strain evidence="3 4">KACC 14949</strain>
    </source>
</reference>
<name>A0A2A4I0S6_9SPHN</name>
<evidence type="ECO:0000313" key="4">
    <source>
        <dbReference type="Proteomes" id="UP000218784"/>
    </source>
</evidence>
<feature type="domain" description="TniQ" evidence="2">
    <location>
        <begin position="30"/>
        <end position="172"/>
    </location>
</feature>
<proteinExistence type="predicted"/>
<dbReference type="Proteomes" id="UP000218784">
    <property type="component" value="Unassembled WGS sequence"/>
</dbReference>
<feature type="region of interest" description="Disordered" evidence="1">
    <location>
        <begin position="385"/>
        <end position="448"/>
    </location>
</feature>
<organism evidence="3 4">
    <name type="scientific">Sphingomonas ginsenosidimutans</name>
    <dbReference type="NCBI Taxonomy" id="862134"/>
    <lineage>
        <taxon>Bacteria</taxon>
        <taxon>Pseudomonadati</taxon>
        <taxon>Pseudomonadota</taxon>
        <taxon>Alphaproteobacteria</taxon>
        <taxon>Sphingomonadales</taxon>
        <taxon>Sphingomonadaceae</taxon>
        <taxon>Sphingomonas</taxon>
    </lineage>
</organism>
<comment type="caution">
    <text evidence="3">The sequence shown here is derived from an EMBL/GenBank/DDBJ whole genome shotgun (WGS) entry which is preliminary data.</text>
</comment>
<dbReference type="EMBL" id="NWVD01000002">
    <property type="protein sequence ID" value="PCG09779.1"/>
    <property type="molecule type" value="Genomic_DNA"/>
</dbReference>